<reference evidence="2" key="1">
    <citation type="submission" date="2020-10" db="EMBL/GenBank/DDBJ databases">
        <authorList>
            <person name="Castelo-Branco R."/>
            <person name="Eusebio N."/>
            <person name="Adriana R."/>
            <person name="Vieira A."/>
            <person name="Brugerolle De Fraissinette N."/>
            <person name="Rezende De Castro R."/>
            <person name="Schneider M.P."/>
            <person name="Vasconcelos V."/>
            <person name="Leao P.N."/>
        </authorList>
    </citation>
    <scope>NUCLEOTIDE SEQUENCE</scope>
    <source>
        <strain evidence="2">LEGE 11467</strain>
    </source>
</reference>
<evidence type="ECO:0000313" key="3">
    <source>
        <dbReference type="Proteomes" id="UP000621799"/>
    </source>
</evidence>
<protein>
    <submittedName>
        <fullName evidence="2">Uncharacterized protein</fullName>
    </submittedName>
</protein>
<organism evidence="2 3">
    <name type="scientific">Zarconia navalis LEGE 11467</name>
    <dbReference type="NCBI Taxonomy" id="1828826"/>
    <lineage>
        <taxon>Bacteria</taxon>
        <taxon>Bacillati</taxon>
        <taxon>Cyanobacteriota</taxon>
        <taxon>Cyanophyceae</taxon>
        <taxon>Oscillatoriophycideae</taxon>
        <taxon>Oscillatoriales</taxon>
        <taxon>Oscillatoriales incertae sedis</taxon>
        <taxon>Zarconia</taxon>
        <taxon>Zarconia navalis</taxon>
    </lineage>
</organism>
<feature type="transmembrane region" description="Helical" evidence="1">
    <location>
        <begin position="27"/>
        <end position="49"/>
    </location>
</feature>
<accession>A0A928VW69</accession>
<gene>
    <name evidence="2" type="ORF">IQ235_00940</name>
</gene>
<keyword evidence="1" id="KW-0812">Transmembrane</keyword>
<dbReference type="EMBL" id="JADEXN010000007">
    <property type="protein sequence ID" value="MBE9039361.1"/>
    <property type="molecule type" value="Genomic_DNA"/>
</dbReference>
<dbReference type="AlphaFoldDB" id="A0A928VW69"/>
<comment type="caution">
    <text evidence="2">The sequence shown here is derived from an EMBL/GenBank/DDBJ whole genome shotgun (WGS) entry which is preliminary data.</text>
</comment>
<proteinExistence type="predicted"/>
<evidence type="ECO:0000313" key="2">
    <source>
        <dbReference type="EMBL" id="MBE9039361.1"/>
    </source>
</evidence>
<evidence type="ECO:0000256" key="1">
    <source>
        <dbReference type="SAM" id="Phobius"/>
    </source>
</evidence>
<name>A0A928VW69_9CYAN</name>
<dbReference type="Proteomes" id="UP000621799">
    <property type="component" value="Unassembled WGS sequence"/>
</dbReference>
<keyword evidence="3" id="KW-1185">Reference proteome</keyword>
<dbReference type="RefSeq" id="WP_264319623.1">
    <property type="nucleotide sequence ID" value="NZ_JADEXN010000007.1"/>
</dbReference>
<keyword evidence="1" id="KW-1133">Transmembrane helix</keyword>
<sequence>MYWAMLALTASLVAGIALQLLWWLWGIYPMAAIAFLMVVAIAGVGYYSWRILQ</sequence>
<keyword evidence="1" id="KW-0472">Membrane</keyword>